<sequence>MKIKSILTLVITAIIMISCGKEAPQPQAIGPMPFAVQKIKKENTTVYQEFSANIEGQQNVEIRPKVNGFIQKIYVDEGQLVKKGQLLFKLETQTLNQDASAAKARVRAAQVEVDRMVPLVERNIISNVQLETAKANLAQAQSNYSSIAANINFGTITSPVEGVVGSLPYKEGSLVSSTNPEPLTIISDARNVRAYFSMNEKQLLQFNRTFSGQTMADKIKSLPEVNLILADNSPYEIKGKIETINGLVNGRTGSIQLRAEFKNPNGILRSGSSGKIQLPTEQKDIVLIPQIAVSEMQGKQLVFVVDKSNKVSTKVIQTRGTSELNYIVSEGLNEGDLVVVEGVSKLRDGMEIIPNDGSKKTAQTATSPK</sequence>
<dbReference type="Gene3D" id="2.40.50.100">
    <property type="match status" value="1"/>
</dbReference>
<dbReference type="GO" id="GO:0005886">
    <property type="term" value="C:plasma membrane"/>
    <property type="evidence" value="ECO:0007669"/>
    <property type="project" value="TreeGrafter"/>
</dbReference>
<dbReference type="SUPFAM" id="SSF111369">
    <property type="entry name" value="HlyD-like secretion proteins"/>
    <property type="match status" value="1"/>
</dbReference>
<evidence type="ECO:0000313" key="7">
    <source>
        <dbReference type="Proteomes" id="UP000249518"/>
    </source>
</evidence>
<dbReference type="Gene3D" id="2.40.30.170">
    <property type="match status" value="1"/>
</dbReference>
<feature type="domain" description="Multidrug resistance protein MdtA-like C-terminal permuted SH3" evidence="5">
    <location>
        <begin position="285"/>
        <end position="344"/>
    </location>
</feature>
<gene>
    <name evidence="6" type="ORF">B0I10_11820</name>
</gene>
<dbReference type="EMBL" id="QLSV01000018">
    <property type="protein sequence ID" value="RAR46485.1"/>
    <property type="molecule type" value="Genomic_DNA"/>
</dbReference>
<feature type="domain" description="Multidrug resistance protein MdtA-like beta-barrel" evidence="4">
    <location>
        <begin position="221"/>
        <end position="272"/>
    </location>
</feature>
<dbReference type="InterPro" id="IPR058626">
    <property type="entry name" value="MdtA-like_b-barrel"/>
</dbReference>
<dbReference type="GO" id="GO:0030313">
    <property type="term" value="C:cell envelope"/>
    <property type="evidence" value="ECO:0007669"/>
    <property type="project" value="UniProtKB-SubCell"/>
</dbReference>
<dbReference type="Pfam" id="PF25944">
    <property type="entry name" value="Beta-barrel_RND"/>
    <property type="match status" value="1"/>
</dbReference>
<protein>
    <submittedName>
        <fullName evidence="6">Membrane fusion protein (Multidrug efflux system)</fullName>
    </submittedName>
</protein>
<dbReference type="InterPro" id="IPR058627">
    <property type="entry name" value="MdtA-like_C"/>
</dbReference>
<dbReference type="Gene3D" id="1.10.287.470">
    <property type="entry name" value="Helix hairpin bin"/>
    <property type="match status" value="1"/>
</dbReference>
<reference evidence="6 7" key="1">
    <citation type="submission" date="2018-06" db="EMBL/GenBank/DDBJ databases">
        <title>Genomic Encyclopedia of Type Strains, Phase III (KMG-III): the genomes of soil and plant-associated and newly described type strains.</title>
        <authorList>
            <person name="Whitman W."/>
        </authorList>
    </citation>
    <scope>NUCLEOTIDE SEQUENCE [LARGE SCALE GENOMIC DNA]</scope>
    <source>
        <strain evidence="6 7">CGMCC 1.12504</strain>
    </source>
</reference>
<dbReference type="OrthoDB" id="9801814at2"/>
<comment type="caution">
    <text evidence="6">The sequence shown here is derived from an EMBL/GenBank/DDBJ whole genome shotgun (WGS) entry which is preliminary data.</text>
</comment>
<dbReference type="RefSeq" id="WP_112087290.1">
    <property type="nucleotide sequence ID" value="NZ_QLSV01000018.1"/>
</dbReference>
<dbReference type="GO" id="GO:0022857">
    <property type="term" value="F:transmembrane transporter activity"/>
    <property type="evidence" value="ECO:0007669"/>
    <property type="project" value="InterPro"/>
</dbReference>
<evidence type="ECO:0000259" key="4">
    <source>
        <dbReference type="Pfam" id="PF25944"/>
    </source>
</evidence>
<feature type="domain" description="Multidrug resistance protein MdtA-like barrel-sandwich hybrid" evidence="3">
    <location>
        <begin position="59"/>
        <end position="186"/>
    </location>
</feature>
<dbReference type="Proteomes" id="UP000249518">
    <property type="component" value="Unassembled WGS sequence"/>
</dbReference>
<dbReference type="InterPro" id="IPR006143">
    <property type="entry name" value="RND_pump_MFP"/>
</dbReference>
<dbReference type="AlphaFoldDB" id="A0A328WMJ5"/>
<evidence type="ECO:0000256" key="1">
    <source>
        <dbReference type="ARBA" id="ARBA00004196"/>
    </source>
</evidence>
<evidence type="ECO:0000259" key="3">
    <source>
        <dbReference type="Pfam" id="PF25917"/>
    </source>
</evidence>
<dbReference type="InterPro" id="IPR058625">
    <property type="entry name" value="MdtA-like_BSH"/>
</dbReference>
<name>A0A328WMJ5_9FLAO</name>
<accession>A0A328WMJ5</accession>
<dbReference type="PROSITE" id="PS51257">
    <property type="entry name" value="PROKAR_LIPOPROTEIN"/>
    <property type="match status" value="1"/>
</dbReference>
<comment type="subcellular location">
    <subcellularLocation>
        <location evidence="1">Cell envelope</location>
    </subcellularLocation>
</comment>
<evidence type="ECO:0000313" key="6">
    <source>
        <dbReference type="EMBL" id="RAR46485.1"/>
    </source>
</evidence>
<proteinExistence type="inferred from homology"/>
<comment type="similarity">
    <text evidence="2">Belongs to the membrane fusion protein (MFP) (TC 8.A.1) family.</text>
</comment>
<evidence type="ECO:0000259" key="5">
    <source>
        <dbReference type="Pfam" id="PF25967"/>
    </source>
</evidence>
<dbReference type="PANTHER" id="PTHR30158">
    <property type="entry name" value="ACRA/E-RELATED COMPONENT OF DRUG EFFLUX TRANSPORTER"/>
    <property type="match status" value="1"/>
</dbReference>
<dbReference type="Gene3D" id="2.40.420.20">
    <property type="match status" value="1"/>
</dbReference>
<dbReference type="GO" id="GO:0046677">
    <property type="term" value="P:response to antibiotic"/>
    <property type="evidence" value="ECO:0007669"/>
    <property type="project" value="TreeGrafter"/>
</dbReference>
<evidence type="ECO:0000256" key="2">
    <source>
        <dbReference type="ARBA" id="ARBA00009477"/>
    </source>
</evidence>
<dbReference type="PANTHER" id="PTHR30158:SF23">
    <property type="entry name" value="MULTIDRUG RESISTANCE PROTEIN MEXA"/>
    <property type="match status" value="1"/>
</dbReference>
<dbReference type="NCBIfam" id="TIGR01730">
    <property type="entry name" value="RND_mfp"/>
    <property type="match status" value="1"/>
</dbReference>
<keyword evidence="7" id="KW-1185">Reference proteome</keyword>
<dbReference type="Pfam" id="PF25967">
    <property type="entry name" value="RND-MFP_C"/>
    <property type="match status" value="1"/>
</dbReference>
<organism evidence="6 7">
    <name type="scientific">Flavobacterium lacus</name>
    <dbReference type="NCBI Taxonomy" id="1353778"/>
    <lineage>
        <taxon>Bacteria</taxon>
        <taxon>Pseudomonadati</taxon>
        <taxon>Bacteroidota</taxon>
        <taxon>Flavobacteriia</taxon>
        <taxon>Flavobacteriales</taxon>
        <taxon>Flavobacteriaceae</taxon>
        <taxon>Flavobacterium</taxon>
    </lineage>
</organism>
<dbReference type="Pfam" id="PF25917">
    <property type="entry name" value="BSH_RND"/>
    <property type="match status" value="1"/>
</dbReference>